<comment type="caution">
    <text evidence="2">The sequence shown here is derived from an EMBL/GenBank/DDBJ whole genome shotgun (WGS) entry which is preliminary data.</text>
</comment>
<organism evidence="2 3">
    <name type="scientific">Olea europaea subsp. europaea</name>
    <dbReference type="NCBI Taxonomy" id="158383"/>
    <lineage>
        <taxon>Eukaryota</taxon>
        <taxon>Viridiplantae</taxon>
        <taxon>Streptophyta</taxon>
        <taxon>Embryophyta</taxon>
        <taxon>Tracheophyta</taxon>
        <taxon>Spermatophyta</taxon>
        <taxon>Magnoliopsida</taxon>
        <taxon>eudicotyledons</taxon>
        <taxon>Gunneridae</taxon>
        <taxon>Pentapetalae</taxon>
        <taxon>asterids</taxon>
        <taxon>lamiids</taxon>
        <taxon>Lamiales</taxon>
        <taxon>Oleaceae</taxon>
        <taxon>Oleeae</taxon>
        <taxon>Olea</taxon>
    </lineage>
</organism>
<evidence type="ECO:0000313" key="2">
    <source>
        <dbReference type="EMBL" id="CAA2935092.1"/>
    </source>
</evidence>
<dbReference type="Gramene" id="OE9A019352T1">
    <property type="protein sequence ID" value="OE9A019352C1"/>
    <property type="gene ID" value="OE9A019352"/>
</dbReference>
<proteinExistence type="predicted"/>
<name>A0A8S0P9U1_OLEEU</name>
<evidence type="ECO:0000256" key="1">
    <source>
        <dbReference type="SAM" id="MobiDB-lite"/>
    </source>
</evidence>
<dbReference type="Proteomes" id="UP000594638">
    <property type="component" value="Unassembled WGS sequence"/>
</dbReference>
<dbReference type="AlphaFoldDB" id="A0A8S0P9U1"/>
<keyword evidence="3" id="KW-1185">Reference proteome</keyword>
<feature type="region of interest" description="Disordered" evidence="1">
    <location>
        <begin position="95"/>
        <end position="119"/>
    </location>
</feature>
<dbReference type="EMBL" id="CACTIH010000022">
    <property type="protein sequence ID" value="CAA2935092.1"/>
    <property type="molecule type" value="Genomic_DNA"/>
</dbReference>
<protein>
    <submittedName>
        <fullName evidence="2">Uncharacterized protein</fullName>
    </submittedName>
</protein>
<gene>
    <name evidence="2" type="ORF">OLEA9_A019352</name>
</gene>
<accession>A0A8S0P9U1</accession>
<reference evidence="2 3" key="1">
    <citation type="submission" date="2019-12" db="EMBL/GenBank/DDBJ databases">
        <authorList>
            <person name="Alioto T."/>
            <person name="Alioto T."/>
            <person name="Gomez Garrido J."/>
        </authorList>
    </citation>
    <scope>NUCLEOTIDE SEQUENCE [LARGE SCALE GENOMIC DNA]</scope>
</reference>
<evidence type="ECO:0000313" key="3">
    <source>
        <dbReference type="Proteomes" id="UP000594638"/>
    </source>
</evidence>
<sequence length="156" mass="17107">MAVKLPDLKFKKVISGESNKDDKNDNGNKLNIPLEKLNLGPKKKLLMLCLDAGITEDSFDVKAESNEKAAIWNDEATAGKDLWANEFWGRKCSSATQQQHNSNISNSNNQQQQNQLQQQLGQMNSNNLSWTTLMGQTGHLPMLSGQPAGCSGCSTV</sequence>
<feature type="compositionally biased region" description="Low complexity" evidence="1">
    <location>
        <begin position="97"/>
        <end position="119"/>
    </location>
</feature>